<comment type="caution">
    <text evidence="4">The sequence shown here is derived from an EMBL/GenBank/DDBJ whole genome shotgun (WGS) entry which is preliminary data.</text>
</comment>
<organism evidence="4 5">
    <name type="scientific">Pantoea deleyi</name>
    <dbReference type="NCBI Taxonomy" id="470932"/>
    <lineage>
        <taxon>Bacteria</taxon>
        <taxon>Pseudomonadati</taxon>
        <taxon>Pseudomonadota</taxon>
        <taxon>Gammaproteobacteria</taxon>
        <taxon>Enterobacterales</taxon>
        <taxon>Erwiniaceae</taxon>
        <taxon>Pantoea</taxon>
    </lineage>
</organism>
<evidence type="ECO:0000256" key="1">
    <source>
        <dbReference type="SAM" id="Phobius"/>
    </source>
</evidence>
<name>A0A506QCR4_9GAMM</name>
<evidence type="ECO:0000313" key="5">
    <source>
        <dbReference type="Proteomes" id="UP000317747"/>
    </source>
</evidence>
<feature type="domain" description="IcmF-related" evidence="2">
    <location>
        <begin position="528"/>
        <end position="670"/>
    </location>
</feature>
<accession>A0A506QCR4</accession>
<keyword evidence="1" id="KW-0472">Membrane</keyword>
<dbReference type="EMBL" id="VHJA01000054">
    <property type="protein sequence ID" value="TPV42070.1"/>
    <property type="molecule type" value="Genomic_DNA"/>
</dbReference>
<dbReference type="Pfam" id="PF14331">
    <property type="entry name" value="IcmF-related_N"/>
    <property type="match status" value="1"/>
</dbReference>
<dbReference type="SUPFAM" id="SSF52540">
    <property type="entry name" value="P-loop containing nucleoside triphosphate hydrolases"/>
    <property type="match status" value="1"/>
</dbReference>
<dbReference type="Pfam" id="PF06761">
    <property type="entry name" value="IcmF-related"/>
    <property type="match status" value="1"/>
</dbReference>
<dbReference type="PANTHER" id="PTHR36153:SF1">
    <property type="entry name" value="TYPE VI SECRETION SYSTEM COMPONENT TSSM1"/>
    <property type="match status" value="1"/>
</dbReference>
<keyword evidence="1" id="KW-0812">Transmembrane</keyword>
<feature type="transmembrane region" description="Helical" evidence="1">
    <location>
        <begin position="12"/>
        <end position="34"/>
    </location>
</feature>
<dbReference type="Proteomes" id="UP000317747">
    <property type="component" value="Unassembled WGS sequence"/>
</dbReference>
<dbReference type="AlphaFoldDB" id="A0A506QCR4"/>
<dbReference type="RefSeq" id="WP_128086026.1">
    <property type="nucleotide sequence ID" value="NZ_CP071405.1"/>
</dbReference>
<evidence type="ECO:0000313" key="4">
    <source>
        <dbReference type="EMBL" id="TPV42070.1"/>
    </source>
</evidence>
<keyword evidence="5" id="KW-1185">Reference proteome</keyword>
<gene>
    <name evidence="4" type="primary">tssM</name>
    <name evidence="4" type="ORF">FJW01_09870</name>
</gene>
<dbReference type="InterPro" id="IPR027417">
    <property type="entry name" value="P-loop_NTPase"/>
</dbReference>
<feature type="domain" description="Type VI secretion system component TssM1 N-terminal" evidence="3">
    <location>
        <begin position="205"/>
        <end position="476"/>
    </location>
</feature>
<protein>
    <submittedName>
        <fullName evidence="4">Type VI secretion system membrane subunit TssM</fullName>
    </submittedName>
</protein>
<feature type="transmembrane region" description="Helical" evidence="1">
    <location>
        <begin position="468"/>
        <end position="490"/>
    </location>
</feature>
<proteinExistence type="predicted"/>
<keyword evidence="1" id="KW-1133">Transmembrane helix</keyword>
<dbReference type="Gene3D" id="3.40.50.300">
    <property type="entry name" value="P-loop containing nucleotide triphosphate hydrolases"/>
    <property type="match status" value="1"/>
</dbReference>
<dbReference type="NCBIfam" id="TIGR03348">
    <property type="entry name" value="VI_IcmF"/>
    <property type="match status" value="1"/>
</dbReference>
<feature type="transmembrane region" description="Helical" evidence="1">
    <location>
        <begin position="54"/>
        <end position="72"/>
    </location>
</feature>
<evidence type="ECO:0000259" key="2">
    <source>
        <dbReference type="Pfam" id="PF06761"/>
    </source>
</evidence>
<sequence>MRASLRLLLTHRLLWSFIGVTALSCLVWMLGPFWSWGESRPLESVLPRQLTVGALYFLWILFQLIPSLYRAWFNSRLLTQLEVSGNDDPAERQITAERLNQRFSEAVLQLKRTQFGRRHSGSLLSRVNASYLYQLPWYLVMGAPGAGKTTALFNAGLDFPLTDTLGKTAVRGVGGTRNCDWWFTDSAVLIDTAGRYALQESQRVRDAAEWHTFINLLKRYRTRQPINGVIMTISVADLLSDSAEARFAQASALRERMAELHQQTGIHFPVYVMVTKTDLLKGFMSYFGAIDKARRDAIWGFTFNREPAKPHKDDWHRHFGQQFQRLEQQLQEQLAEQMTQERDLNERAECFLFPQEFASLRPLLNEYLDIVFSDHQDAVAWSPRGLFFTSGTQEGLPFDRVMGELSRKLQLRQAGEHSIAAWDSVNRNSPIPGNKGQSFFIRDLLSNLIFRESGLAGSNRRWEYRNQLFHWIGYGVLAGALLIASGLWSLSYYQNQHYLQQVAARIPAIRTQSQQVIHQPADNIFDLLPFLNNLVKLPLSERFSLDNPPLTMRAGLYRGSQVSDAAWVLYQNALKSLLLPRVAQQITNILRNDPGDDNAYSRNALRAYQMLYQPRNYDGEFLRAWLLQNLQRSLPDSVSARDLQQLDWHLSQLLDQQIQSSPYARDNALMMRKLAENLNIAGQSGAVLAVTPAHTAAQPTPHSESW</sequence>
<dbReference type="InterPro" id="IPR017731">
    <property type="entry name" value="TssM1-like"/>
</dbReference>
<dbReference type="InterPro" id="IPR009612">
    <property type="entry name" value="IcmF-rel"/>
</dbReference>
<dbReference type="InterPro" id="IPR053156">
    <property type="entry name" value="T6SS_TssM-like"/>
</dbReference>
<dbReference type="InterPro" id="IPR025743">
    <property type="entry name" value="TssM1_N"/>
</dbReference>
<dbReference type="OrthoDB" id="9758229at2"/>
<dbReference type="PANTHER" id="PTHR36153">
    <property type="entry name" value="INNER MEMBRANE PROTEIN-RELATED"/>
    <property type="match status" value="1"/>
</dbReference>
<evidence type="ECO:0000259" key="3">
    <source>
        <dbReference type="Pfam" id="PF14331"/>
    </source>
</evidence>
<reference evidence="4 5" key="1">
    <citation type="submission" date="2019-06" db="EMBL/GenBank/DDBJ databases">
        <title>Taxogenomics and systematics of the genus Pantoea.</title>
        <authorList>
            <person name="Tambong J.T."/>
        </authorList>
    </citation>
    <scope>NUCLEOTIDE SEQUENCE [LARGE SCALE GENOMIC DNA]</scope>
    <source>
        <strain evidence="4 5">LMG 24200</strain>
    </source>
</reference>
<dbReference type="PROSITE" id="PS51257">
    <property type="entry name" value="PROKAR_LIPOPROTEIN"/>
    <property type="match status" value="1"/>
</dbReference>